<evidence type="ECO:0008006" key="3">
    <source>
        <dbReference type="Google" id="ProtNLM"/>
    </source>
</evidence>
<dbReference type="EMBL" id="BARS01058086">
    <property type="protein sequence ID" value="GAG45338.1"/>
    <property type="molecule type" value="Genomic_DNA"/>
</dbReference>
<comment type="caution">
    <text evidence="2">The sequence shown here is derived from an EMBL/GenBank/DDBJ whole genome shotgun (WGS) entry which is preliminary data.</text>
</comment>
<reference evidence="2" key="1">
    <citation type="journal article" date="2014" name="Front. Microbiol.">
        <title>High frequency of phylogenetically diverse reductive dehalogenase-homologous genes in deep subseafloor sedimentary metagenomes.</title>
        <authorList>
            <person name="Kawai M."/>
            <person name="Futagami T."/>
            <person name="Toyoda A."/>
            <person name="Takaki Y."/>
            <person name="Nishi S."/>
            <person name="Hori S."/>
            <person name="Arai W."/>
            <person name="Tsubouchi T."/>
            <person name="Morono Y."/>
            <person name="Uchiyama I."/>
            <person name="Ito T."/>
            <person name="Fujiyama A."/>
            <person name="Inagaki F."/>
            <person name="Takami H."/>
        </authorList>
    </citation>
    <scope>NUCLEOTIDE SEQUENCE</scope>
    <source>
        <strain evidence="2">Expedition CK06-06</strain>
    </source>
</reference>
<dbReference type="AlphaFoldDB" id="X0Y9B4"/>
<evidence type="ECO:0000256" key="1">
    <source>
        <dbReference type="SAM" id="Phobius"/>
    </source>
</evidence>
<proteinExistence type="predicted"/>
<keyword evidence="1" id="KW-1133">Transmembrane helix</keyword>
<gene>
    <name evidence="2" type="ORF">S01H1_84884</name>
</gene>
<protein>
    <recommendedName>
        <fullName evidence="3">Type 4 fimbrial biogenesis protein PilX N-terminal domain-containing protein</fullName>
    </recommendedName>
</protein>
<evidence type="ECO:0000313" key="2">
    <source>
        <dbReference type="EMBL" id="GAG45338.1"/>
    </source>
</evidence>
<feature type="transmembrane region" description="Helical" evidence="1">
    <location>
        <begin position="20"/>
        <end position="41"/>
    </location>
</feature>
<keyword evidence="1" id="KW-0812">Transmembrane</keyword>
<keyword evidence="1" id="KW-0472">Membrane</keyword>
<feature type="non-terminal residue" evidence="2">
    <location>
        <position position="95"/>
    </location>
</feature>
<accession>X0Y9B4</accession>
<sequence>MAGTIKGMRRNLRSQRGQTLLVAIVILFLLVFIGTIFVVMVTRSLGRAAMGTKMTKAQYFAEAGLRFVDAQLTYGEMGADWRPPLTTATVLPEDP</sequence>
<organism evidence="2">
    <name type="scientific">marine sediment metagenome</name>
    <dbReference type="NCBI Taxonomy" id="412755"/>
    <lineage>
        <taxon>unclassified sequences</taxon>
        <taxon>metagenomes</taxon>
        <taxon>ecological metagenomes</taxon>
    </lineage>
</organism>
<name>X0Y9B4_9ZZZZ</name>